<dbReference type="Proteomes" id="UP001567350">
    <property type="component" value="Unassembled WGS sequence"/>
</dbReference>
<gene>
    <name evidence="1" type="ORF">ACBP88_03230</name>
</gene>
<evidence type="ECO:0000313" key="2">
    <source>
        <dbReference type="Proteomes" id="UP001567350"/>
    </source>
</evidence>
<comment type="caution">
    <text evidence="1">The sequence shown here is derived from an EMBL/GenBank/DDBJ whole genome shotgun (WGS) entry which is preliminary data.</text>
</comment>
<name>A0ABV4I9Q9_9BURK</name>
<organism evidence="1 2">
    <name type="scientific">Comamonas jiangduensis</name>
    <dbReference type="NCBI Taxonomy" id="1194168"/>
    <lineage>
        <taxon>Bacteria</taxon>
        <taxon>Pseudomonadati</taxon>
        <taxon>Pseudomonadota</taxon>
        <taxon>Betaproteobacteria</taxon>
        <taxon>Burkholderiales</taxon>
        <taxon>Comamonadaceae</taxon>
        <taxon>Comamonas</taxon>
    </lineage>
</organism>
<proteinExistence type="predicted"/>
<evidence type="ECO:0000313" key="1">
    <source>
        <dbReference type="EMBL" id="MEZ2738481.1"/>
    </source>
</evidence>
<dbReference type="EMBL" id="JBGJLR010000002">
    <property type="protein sequence ID" value="MEZ2738481.1"/>
    <property type="molecule type" value="Genomic_DNA"/>
</dbReference>
<dbReference type="RefSeq" id="WP_370890602.1">
    <property type="nucleotide sequence ID" value="NZ_JBGJLR010000002.1"/>
</dbReference>
<reference evidence="1 2" key="1">
    <citation type="submission" date="2024-08" db="EMBL/GenBank/DDBJ databases">
        <authorList>
            <person name="Feng Z."/>
            <person name="Ronholm J."/>
        </authorList>
    </citation>
    <scope>NUCLEOTIDE SEQUENCE [LARGE SCALE GENOMIC DNA]</scope>
    <source>
        <strain evidence="1 2">4-AB0-8</strain>
    </source>
</reference>
<protein>
    <submittedName>
        <fullName evidence="1">Uncharacterized protein</fullName>
    </submittedName>
</protein>
<sequence length="91" mass="10760">MPVRKKKSVPQRLLLQRPPLIPMHEPLTRDEVQRLQRHMRKHGPRSLTPRQHDAIWDFLFDLPESQGWLSHMVEQTQAAQASLRPRAKKEA</sequence>
<keyword evidence="2" id="KW-1185">Reference proteome</keyword>
<accession>A0ABV4I9Q9</accession>